<dbReference type="PANTHER" id="PTHR42646">
    <property type="entry name" value="FLAP ENDONUCLEASE XNI"/>
    <property type="match status" value="1"/>
</dbReference>
<dbReference type="Gene3D" id="1.10.150.20">
    <property type="entry name" value="5' to 3' exonuclease, C-terminal subdomain"/>
    <property type="match status" value="1"/>
</dbReference>
<dbReference type="EMBL" id="JBFOLJ010000007">
    <property type="protein sequence ID" value="KAL2520093.1"/>
    <property type="molecule type" value="Genomic_DNA"/>
</dbReference>
<evidence type="ECO:0000313" key="1">
    <source>
        <dbReference type="EMBL" id="KAL2520093.1"/>
    </source>
</evidence>
<sequence length="145" mass="17033">MTEIFVPSTIQHGVLQRRTFRRNDAYWVMKWTVFLAFKHVVPGFGRKTALKLLKKHGSLDNLLSAAACKNLWADIHAQEALTKYADFLRRNYEVLSLKKDIDVHVEDQWLSRRDTRNDLVVLGNFVNLLRENQNLRWQNRSHAMG</sequence>
<dbReference type="PANTHER" id="PTHR42646:SF4">
    <property type="entry name" value="5'-3' EXONUCLEASE FAMILY PROTEIN"/>
    <property type="match status" value="1"/>
</dbReference>
<keyword evidence="2" id="KW-1185">Reference proteome</keyword>
<dbReference type="AlphaFoldDB" id="A0ABD1U513"/>
<protein>
    <submittedName>
        <fullName evidence="1">Uncharacterized protein</fullName>
    </submittedName>
</protein>
<proteinExistence type="predicted"/>
<gene>
    <name evidence="1" type="ORF">Fot_24016</name>
</gene>
<dbReference type="InterPro" id="IPR038969">
    <property type="entry name" value="FEN"/>
</dbReference>
<reference evidence="2" key="1">
    <citation type="submission" date="2024-07" db="EMBL/GenBank/DDBJ databases">
        <title>Two chromosome-level genome assemblies of Korean endemic species Abeliophyllum distichum and Forsythia ovata (Oleaceae).</title>
        <authorList>
            <person name="Jang H."/>
        </authorList>
    </citation>
    <scope>NUCLEOTIDE SEQUENCE [LARGE SCALE GENOMIC DNA]</scope>
</reference>
<dbReference type="Proteomes" id="UP001604277">
    <property type="component" value="Unassembled WGS sequence"/>
</dbReference>
<dbReference type="SUPFAM" id="SSF47807">
    <property type="entry name" value="5' to 3' exonuclease, C-terminal subdomain"/>
    <property type="match status" value="1"/>
</dbReference>
<evidence type="ECO:0000313" key="2">
    <source>
        <dbReference type="Proteomes" id="UP001604277"/>
    </source>
</evidence>
<organism evidence="1 2">
    <name type="scientific">Forsythia ovata</name>
    <dbReference type="NCBI Taxonomy" id="205694"/>
    <lineage>
        <taxon>Eukaryota</taxon>
        <taxon>Viridiplantae</taxon>
        <taxon>Streptophyta</taxon>
        <taxon>Embryophyta</taxon>
        <taxon>Tracheophyta</taxon>
        <taxon>Spermatophyta</taxon>
        <taxon>Magnoliopsida</taxon>
        <taxon>eudicotyledons</taxon>
        <taxon>Gunneridae</taxon>
        <taxon>Pentapetalae</taxon>
        <taxon>asterids</taxon>
        <taxon>lamiids</taxon>
        <taxon>Lamiales</taxon>
        <taxon>Oleaceae</taxon>
        <taxon>Forsythieae</taxon>
        <taxon>Forsythia</taxon>
    </lineage>
</organism>
<name>A0ABD1U513_9LAMI</name>
<accession>A0ABD1U513</accession>
<dbReference type="InterPro" id="IPR036279">
    <property type="entry name" value="5-3_exonuclease_C_sf"/>
</dbReference>
<comment type="caution">
    <text evidence="1">The sequence shown here is derived from an EMBL/GenBank/DDBJ whole genome shotgun (WGS) entry which is preliminary data.</text>
</comment>